<sequence>MLQETIIRAAIKDEWIEVLVRNLEKKVLVIRRGWGVLFILMGKGDHGRCIFSLTSLQIGDLQSYFADLSLFLANDSKKMYILVDNRPWLSDLGSRGIHIWQLMVTKSRLSPFAYSKARRERNEGKEVCPQSSSSNPKKLMRWLSLIEAVVLSRKRVLLPVKNLRNSLQLSSELHRTLYGFIIFEVAWSSVRGINYYNELQTDTSLAIEAKLMKRWEFDNIAQAARCMSSWFSGTPSEQMLLKERLDSASGGEIFYDASEDFSGVVSVDDDDDGDNNNVCRNVTVEDMLGTNVAVCSADIEDTTEMLHTPPPSGPNKRRKLMNSLSAGVEADSYSAGEIDDSLDYSQTSSCFSDDTAEVTQDDSVETTQDDADKATQYRDVLLLFRFDDHDLPFKLREVIVSDLRLLTLLEAGLPSWVIFLQSYPVLCNLYRPWMCPLARLLYVLISFVTVLIGFYDLYKNVPVLKATASRICGPLFDWIETWEMVSRVKYLGTMLFLHNFQKAVRWFLAFSHAMRSFFSVLVQPLVESLVEIFGFLLPSLKFLFDIAESIFSVIWLVVDTSFDIVGNVLELLFSPFWFLFNVVWNIATCILYPLFWVLWELLYAPVRLILMTFRFLPSTCLYIFNILGKLWQFFSSIFQFAATSEATVTASEVSMWRTLWNDLFSQIFRALKSIVYGFVAFFTACNRHRLSIYNHVQEFIRRLYRACQRSRQGNSGDRGKNGLTLKLAEEKKNV</sequence>
<proteinExistence type="predicted"/>
<accession>A0A4D6KL12</accession>
<evidence type="ECO:0000256" key="1">
    <source>
        <dbReference type="SAM" id="Phobius"/>
    </source>
</evidence>
<evidence type="ECO:0000313" key="2">
    <source>
        <dbReference type="EMBL" id="QCD78716.1"/>
    </source>
</evidence>
<keyword evidence="1" id="KW-1133">Transmembrane helix</keyword>
<dbReference type="Proteomes" id="UP000501690">
    <property type="component" value="Linkage Group LG1"/>
</dbReference>
<dbReference type="EMBL" id="CP039345">
    <property type="protein sequence ID" value="QCD78716.1"/>
    <property type="molecule type" value="Genomic_DNA"/>
</dbReference>
<dbReference type="PANTHER" id="PTHR34553:SF4">
    <property type="entry name" value="G1_S-SPECIFIC CYCLIN-E PROTEIN"/>
    <property type="match status" value="1"/>
</dbReference>
<keyword evidence="3" id="KW-1185">Reference proteome</keyword>
<protein>
    <submittedName>
        <fullName evidence="2">Uncharacterized protein</fullName>
    </submittedName>
</protein>
<keyword evidence="1" id="KW-0812">Transmembrane</keyword>
<evidence type="ECO:0000313" key="3">
    <source>
        <dbReference type="Proteomes" id="UP000501690"/>
    </source>
</evidence>
<keyword evidence="1" id="KW-0472">Membrane</keyword>
<name>A0A4D6KL12_VIGUN</name>
<feature type="transmembrane region" description="Helical" evidence="1">
    <location>
        <begin position="663"/>
        <end position="685"/>
    </location>
</feature>
<dbReference type="PANTHER" id="PTHR34553">
    <property type="entry name" value="OS05G0597400 PROTEIN"/>
    <property type="match status" value="1"/>
</dbReference>
<organism evidence="2 3">
    <name type="scientific">Vigna unguiculata</name>
    <name type="common">Cowpea</name>
    <dbReference type="NCBI Taxonomy" id="3917"/>
    <lineage>
        <taxon>Eukaryota</taxon>
        <taxon>Viridiplantae</taxon>
        <taxon>Streptophyta</taxon>
        <taxon>Embryophyta</taxon>
        <taxon>Tracheophyta</taxon>
        <taxon>Spermatophyta</taxon>
        <taxon>Magnoliopsida</taxon>
        <taxon>eudicotyledons</taxon>
        <taxon>Gunneridae</taxon>
        <taxon>Pentapetalae</taxon>
        <taxon>rosids</taxon>
        <taxon>fabids</taxon>
        <taxon>Fabales</taxon>
        <taxon>Fabaceae</taxon>
        <taxon>Papilionoideae</taxon>
        <taxon>50 kb inversion clade</taxon>
        <taxon>NPAAA clade</taxon>
        <taxon>indigoferoid/millettioid clade</taxon>
        <taxon>Phaseoleae</taxon>
        <taxon>Vigna</taxon>
    </lineage>
</organism>
<feature type="transmembrane region" description="Helical" evidence="1">
    <location>
        <begin position="437"/>
        <end position="455"/>
    </location>
</feature>
<feature type="transmembrane region" description="Helical" evidence="1">
    <location>
        <begin position="534"/>
        <end position="558"/>
    </location>
</feature>
<feature type="transmembrane region" description="Helical" evidence="1">
    <location>
        <begin position="578"/>
        <end position="599"/>
    </location>
</feature>
<gene>
    <name evidence="2" type="ORF">DEO72_LG1g2352</name>
</gene>
<reference evidence="2 3" key="1">
    <citation type="submission" date="2019-04" db="EMBL/GenBank/DDBJ databases">
        <title>An improved genome assembly and genetic linkage map for asparagus bean, Vigna unguiculata ssp. sesquipedialis.</title>
        <authorList>
            <person name="Xia Q."/>
            <person name="Zhang R."/>
            <person name="Dong Y."/>
        </authorList>
    </citation>
    <scope>NUCLEOTIDE SEQUENCE [LARGE SCALE GENOMIC DNA]</scope>
    <source>
        <tissue evidence="2">Leaf</tissue>
    </source>
</reference>
<dbReference type="AlphaFoldDB" id="A0A4D6KL12"/>